<feature type="transmembrane region" description="Helical" evidence="7">
    <location>
        <begin position="331"/>
        <end position="354"/>
    </location>
</feature>
<evidence type="ECO:0000256" key="1">
    <source>
        <dbReference type="ARBA" id="ARBA00004651"/>
    </source>
</evidence>
<dbReference type="InterPro" id="IPR003663">
    <property type="entry name" value="Sugar/inositol_transpt"/>
</dbReference>
<evidence type="ECO:0000256" key="7">
    <source>
        <dbReference type="SAM" id="Phobius"/>
    </source>
</evidence>
<feature type="region of interest" description="Disordered" evidence="6">
    <location>
        <begin position="1"/>
        <end position="27"/>
    </location>
</feature>
<keyword evidence="2" id="KW-0813">Transport</keyword>
<comment type="subcellular location">
    <subcellularLocation>
        <location evidence="1">Cell membrane</location>
        <topology evidence="1">Multi-pass membrane protein</topology>
    </subcellularLocation>
</comment>
<evidence type="ECO:0000256" key="2">
    <source>
        <dbReference type="ARBA" id="ARBA00022448"/>
    </source>
</evidence>
<dbReference type="InterPro" id="IPR005828">
    <property type="entry name" value="MFS_sugar_transport-like"/>
</dbReference>
<evidence type="ECO:0000313" key="9">
    <source>
        <dbReference type="EMBL" id="MBP2380924.1"/>
    </source>
</evidence>
<sequence length="547" mass="59405">MMIPLESMMPTTDRSALPPGHVPSPEELPGLVERIRAAGKRRGPLAIAAVATMGSFLFGYDTGVIAGALSYMHLPLAAGGLELSSAEEGVVTSLLAFGAAFGALIGGQINDRIGRRKAIMLLAIIFLVGTIGCALAPNVVVISPFRFILGWAVGGASSTVPLYLAESAPKRIRGPVVAIDQFMIVFGQFIAYSMNAAISRMVRAPEATVQSDPTGQFEPGETVSWDALQQIEGLVVADGNGHAWRWMLILATLPALVLWIGMRVMPESPRWYAANQRYYDVIASLKQLRDPSKDGAVTDEVAEMIDLERQQEKQEEWSLRRGFAKKWTRRLIWIGIGLGIFDQLTGINTAMWYMPTILSAAGFSTADALLLNVLTGFVSAVGSLLGLWLVAKFMRRHVGMAQEFGIAVSLFLLAALFHFGIEPHMSADGSVGDAVPLLIPWLILAVVSLFIFIKQAGTVTWVLLAEIFPAKIRGASQGISVGALWFFNGIVALVFPVMMTSLGGSKTYLIFALINVVAFLFYWKVVPETKDVSLEEFEEGYRTRYGD</sequence>
<reference evidence="9 10" key="1">
    <citation type="submission" date="2021-03" db="EMBL/GenBank/DDBJ databases">
        <title>Sequencing the genomes of 1000 actinobacteria strains.</title>
        <authorList>
            <person name="Klenk H.-P."/>
        </authorList>
    </citation>
    <scope>NUCLEOTIDE SEQUENCE [LARGE SCALE GENOMIC DNA]</scope>
    <source>
        <strain evidence="9 10">DSM 14566</strain>
    </source>
</reference>
<name>A0ABS4WXI4_9MICO</name>
<organism evidence="9 10">
    <name type="scientific">Brachybacterium sacelli</name>
    <dbReference type="NCBI Taxonomy" id="173364"/>
    <lineage>
        <taxon>Bacteria</taxon>
        <taxon>Bacillati</taxon>
        <taxon>Actinomycetota</taxon>
        <taxon>Actinomycetes</taxon>
        <taxon>Micrococcales</taxon>
        <taxon>Dermabacteraceae</taxon>
        <taxon>Brachybacterium</taxon>
    </lineage>
</organism>
<keyword evidence="5 7" id="KW-0472">Membrane</keyword>
<dbReference type="InterPro" id="IPR036259">
    <property type="entry name" value="MFS_trans_sf"/>
</dbReference>
<accession>A0ABS4WXI4</accession>
<dbReference type="Proteomes" id="UP001519290">
    <property type="component" value="Unassembled WGS sequence"/>
</dbReference>
<evidence type="ECO:0000256" key="5">
    <source>
        <dbReference type="ARBA" id="ARBA00023136"/>
    </source>
</evidence>
<feature type="transmembrane region" description="Helical" evidence="7">
    <location>
        <begin position="243"/>
        <end position="262"/>
    </location>
</feature>
<keyword evidence="10" id="KW-1185">Reference proteome</keyword>
<dbReference type="RefSeq" id="WP_209899635.1">
    <property type="nucleotide sequence ID" value="NZ_BAAAJW010000004.1"/>
</dbReference>
<feature type="transmembrane region" description="Helical" evidence="7">
    <location>
        <begin position="369"/>
        <end position="391"/>
    </location>
</feature>
<dbReference type="SUPFAM" id="SSF103473">
    <property type="entry name" value="MFS general substrate transporter"/>
    <property type="match status" value="1"/>
</dbReference>
<evidence type="ECO:0000256" key="3">
    <source>
        <dbReference type="ARBA" id="ARBA00022692"/>
    </source>
</evidence>
<feature type="transmembrane region" description="Helical" evidence="7">
    <location>
        <begin position="441"/>
        <end position="467"/>
    </location>
</feature>
<dbReference type="PANTHER" id="PTHR48020">
    <property type="entry name" value="PROTON MYO-INOSITOL COTRANSPORTER"/>
    <property type="match status" value="1"/>
</dbReference>
<evidence type="ECO:0000256" key="6">
    <source>
        <dbReference type="SAM" id="MobiDB-lite"/>
    </source>
</evidence>
<dbReference type="InterPro" id="IPR050814">
    <property type="entry name" value="Myo-inositol_Transporter"/>
</dbReference>
<dbReference type="EMBL" id="JAGIOD010000001">
    <property type="protein sequence ID" value="MBP2380924.1"/>
    <property type="molecule type" value="Genomic_DNA"/>
</dbReference>
<feature type="transmembrane region" description="Helical" evidence="7">
    <location>
        <begin position="45"/>
        <end position="69"/>
    </location>
</feature>
<dbReference type="InterPro" id="IPR020846">
    <property type="entry name" value="MFS_dom"/>
</dbReference>
<evidence type="ECO:0000313" key="10">
    <source>
        <dbReference type="Proteomes" id="UP001519290"/>
    </source>
</evidence>
<keyword evidence="4 7" id="KW-1133">Transmembrane helix</keyword>
<proteinExistence type="predicted"/>
<dbReference type="PRINTS" id="PR00171">
    <property type="entry name" value="SUGRTRNSPORT"/>
</dbReference>
<feature type="domain" description="Major facilitator superfamily (MFS) profile" evidence="8">
    <location>
        <begin position="47"/>
        <end position="530"/>
    </location>
</feature>
<feature type="transmembrane region" description="Helical" evidence="7">
    <location>
        <begin position="479"/>
        <end position="499"/>
    </location>
</feature>
<gene>
    <name evidence="9" type="ORF">JOF43_000881</name>
</gene>
<comment type="caution">
    <text evidence="9">The sequence shown here is derived from an EMBL/GenBank/DDBJ whole genome shotgun (WGS) entry which is preliminary data.</text>
</comment>
<feature type="transmembrane region" description="Helical" evidence="7">
    <location>
        <begin position="505"/>
        <end position="523"/>
    </location>
</feature>
<dbReference type="PANTHER" id="PTHR48020:SF12">
    <property type="entry name" value="PROTON MYO-INOSITOL COTRANSPORTER"/>
    <property type="match status" value="1"/>
</dbReference>
<dbReference type="PROSITE" id="PS50850">
    <property type="entry name" value="MFS"/>
    <property type="match status" value="1"/>
</dbReference>
<evidence type="ECO:0000259" key="8">
    <source>
        <dbReference type="PROSITE" id="PS50850"/>
    </source>
</evidence>
<evidence type="ECO:0000256" key="4">
    <source>
        <dbReference type="ARBA" id="ARBA00022989"/>
    </source>
</evidence>
<dbReference type="Pfam" id="PF00083">
    <property type="entry name" value="Sugar_tr"/>
    <property type="match status" value="2"/>
</dbReference>
<feature type="transmembrane region" description="Helical" evidence="7">
    <location>
        <begin position="177"/>
        <end position="198"/>
    </location>
</feature>
<feature type="transmembrane region" description="Helical" evidence="7">
    <location>
        <begin position="403"/>
        <end position="421"/>
    </location>
</feature>
<feature type="transmembrane region" description="Helical" evidence="7">
    <location>
        <begin position="89"/>
        <end position="107"/>
    </location>
</feature>
<feature type="transmembrane region" description="Helical" evidence="7">
    <location>
        <begin position="148"/>
        <end position="165"/>
    </location>
</feature>
<dbReference type="Gene3D" id="1.20.1250.20">
    <property type="entry name" value="MFS general substrate transporter like domains"/>
    <property type="match status" value="1"/>
</dbReference>
<feature type="transmembrane region" description="Helical" evidence="7">
    <location>
        <begin position="119"/>
        <end position="142"/>
    </location>
</feature>
<protein>
    <submittedName>
        <fullName evidence="9">Major inositol transporter-like SP family MFS transporter</fullName>
    </submittedName>
</protein>
<keyword evidence="3 7" id="KW-0812">Transmembrane</keyword>